<dbReference type="EMBL" id="JAPVES010000030">
    <property type="protein sequence ID" value="MCZ3373697.1"/>
    <property type="molecule type" value="Genomic_DNA"/>
</dbReference>
<sequence>MCITKLDFFIQKVLNNAIYSKGEVHITYFNIKQMTEEDVKHYSVKNFIFKIINEEFGYGYVPEYHHDIINMEDYYIKPDKSVFLLATHNNTGNLIGTLGIRAYDKNYDIFNGVYNSKSTASIWRVFIDKRWRRNGVGSKLVSTAEKFCKDKGYKNLYLHTQKIVDGSLDFWLSKGYIITRDMKNELGTVHMEKII</sequence>
<dbReference type="Pfam" id="PF00583">
    <property type="entry name" value="Acetyltransf_1"/>
    <property type="match status" value="1"/>
</dbReference>
<proteinExistence type="predicted"/>
<reference evidence="3" key="1">
    <citation type="submission" date="2022-12" db="EMBL/GenBank/DDBJ databases">
        <title>Reclassification of two methanogenic archaea species isolated from the Kolyma lowland permafrost.</title>
        <authorList>
            <person name="Trubitsyn V.E."/>
            <person name="Rivkina E.M."/>
            <person name="Shcherbakova V.A."/>
        </authorList>
    </citation>
    <scope>NUCLEOTIDE SEQUENCE</scope>
    <source>
        <strain evidence="3">MK4</strain>
    </source>
</reference>
<name>A0A9E5DPI3_9EURY</name>
<evidence type="ECO:0000256" key="1">
    <source>
        <dbReference type="ARBA" id="ARBA00022679"/>
    </source>
</evidence>
<dbReference type="GO" id="GO:0008080">
    <property type="term" value="F:N-acetyltransferase activity"/>
    <property type="evidence" value="ECO:0007669"/>
    <property type="project" value="InterPro"/>
</dbReference>
<dbReference type="InterPro" id="IPR016181">
    <property type="entry name" value="Acyl_CoA_acyltransferase"/>
</dbReference>
<dbReference type="RefSeq" id="WP_245611228.1">
    <property type="nucleotide sequence ID" value="NZ_JAPVES010000030.1"/>
</dbReference>
<dbReference type="Proteomes" id="UP001074446">
    <property type="component" value="Unassembled WGS sequence"/>
</dbReference>
<dbReference type="PROSITE" id="PS51186">
    <property type="entry name" value="GNAT"/>
    <property type="match status" value="1"/>
</dbReference>
<dbReference type="AlphaFoldDB" id="A0A9E5DPI3"/>
<dbReference type="SUPFAM" id="SSF55729">
    <property type="entry name" value="Acyl-CoA N-acyltransferases (Nat)"/>
    <property type="match status" value="1"/>
</dbReference>
<protein>
    <submittedName>
        <fullName evidence="3">GNAT family N-acetyltransferase</fullName>
    </submittedName>
</protein>
<evidence type="ECO:0000259" key="2">
    <source>
        <dbReference type="PROSITE" id="PS51186"/>
    </source>
</evidence>
<organism evidence="3">
    <name type="scientific">Methanobacterium veterum</name>
    <dbReference type="NCBI Taxonomy" id="408577"/>
    <lineage>
        <taxon>Archaea</taxon>
        <taxon>Methanobacteriati</taxon>
        <taxon>Methanobacteriota</taxon>
        <taxon>Methanomada group</taxon>
        <taxon>Methanobacteria</taxon>
        <taxon>Methanobacteriales</taxon>
        <taxon>Methanobacteriaceae</taxon>
        <taxon>Methanobacterium</taxon>
    </lineage>
</organism>
<evidence type="ECO:0000313" key="3">
    <source>
        <dbReference type="EMBL" id="MCZ3373697.1"/>
    </source>
</evidence>
<dbReference type="Gene3D" id="3.40.630.30">
    <property type="match status" value="1"/>
</dbReference>
<dbReference type="InterPro" id="IPR050769">
    <property type="entry name" value="NAT_camello-type"/>
</dbReference>
<dbReference type="CDD" id="cd04301">
    <property type="entry name" value="NAT_SF"/>
    <property type="match status" value="1"/>
</dbReference>
<dbReference type="InterPro" id="IPR000182">
    <property type="entry name" value="GNAT_dom"/>
</dbReference>
<feature type="domain" description="N-acetyltransferase" evidence="2">
    <location>
        <begin position="29"/>
        <end position="195"/>
    </location>
</feature>
<comment type="caution">
    <text evidence="3">The sequence shown here is derived from an EMBL/GenBank/DDBJ whole genome shotgun (WGS) entry which is preliminary data.</text>
</comment>
<accession>A0A9E5DPI3</accession>
<keyword evidence="1" id="KW-0808">Transferase</keyword>
<dbReference type="PANTHER" id="PTHR13947">
    <property type="entry name" value="GNAT FAMILY N-ACETYLTRANSFERASE"/>
    <property type="match status" value="1"/>
</dbReference>
<gene>
    <name evidence="3" type="ORF">O3H35_13695</name>
</gene>
<dbReference type="PANTHER" id="PTHR13947:SF37">
    <property type="entry name" value="LD18367P"/>
    <property type="match status" value="1"/>
</dbReference>